<gene>
    <name evidence="6" type="ORF">MFLAVUS_000078</name>
</gene>
<dbReference type="Proteomes" id="UP001473302">
    <property type="component" value="Unassembled WGS sequence"/>
</dbReference>
<dbReference type="PRINTS" id="PR00633">
    <property type="entry name" value="RCCNDNSATION"/>
</dbReference>
<dbReference type="PROSITE" id="PS50088">
    <property type="entry name" value="ANK_REPEAT"/>
    <property type="match status" value="1"/>
</dbReference>
<dbReference type="EMBL" id="BAABUK010000002">
    <property type="protein sequence ID" value="GAA5806730.1"/>
    <property type="molecule type" value="Genomic_DNA"/>
</dbReference>
<dbReference type="InterPro" id="IPR009091">
    <property type="entry name" value="RCC1/BLIP-II"/>
</dbReference>
<reference evidence="6 7" key="1">
    <citation type="submission" date="2024-04" db="EMBL/GenBank/DDBJ databases">
        <title>genome sequences of Mucor flavus KT1a and Helicostylum pulchrum KT1b strains isolated from the surface of a dry-aged beef.</title>
        <authorList>
            <person name="Toyotome T."/>
            <person name="Hosono M."/>
            <person name="Torimaru M."/>
            <person name="Fukuda K."/>
            <person name="Mikami N."/>
        </authorList>
    </citation>
    <scope>NUCLEOTIDE SEQUENCE [LARGE SCALE GENOMIC DNA]</scope>
    <source>
        <strain evidence="6 7">KT1a</strain>
    </source>
</reference>
<dbReference type="CDD" id="cd18500">
    <property type="entry name" value="BACK_IBtk"/>
    <property type="match status" value="1"/>
</dbReference>
<dbReference type="SUPFAM" id="SSF54695">
    <property type="entry name" value="POZ domain"/>
    <property type="match status" value="2"/>
</dbReference>
<dbReference type="Gene3D" id="2.130.10.30">
    <property type="entry name" value="Regulator of chromosome condensation 1/beta-lactamase-inhibitor protein II"/>
    <property type="match status" value="1"/>
</dbReference>
<feature type="repeat" description="RCC1" evidence="3">
    <location>
        <begin position="185"/>
        <end position="248"/>
    </location>
</feature>
<protein>
    <recommendedName>
        <fullName evidence="5">BTB domain-containing protein</fullName>
    </recommendedName>
</protein>
<dbReference type="PANTHER" id="PTHR22872:SF2">
    <property type="entry name" value="INHIBITOR OF BRUTON TYROSINE KINASE"/>
    <property type="match status" value="1"/>
</dbReference>
<feature type="domain" description="BTB" evidence="5">
    <location>
        <begin position="820"/>
        <end position="888"/>
    </location>
</feature>
<evidence type="ECO:0000313" key="6">
    <source>
        <dbReference type="EMBL" id="GAA5806730.1"/>
    </source>
</evidence>
<dbReference type="PANTHER" id="PTHR22872">
    <property type="entry name" value="BTK-BINDING PROTEIN-RELATED"/>
    <property type="match status" value="1"/>
</dbReference>
<comment type="caution">
    <text evidence="6">The sequence shown here is derived from an EMBL/GenBank/DDBJ whole genome shotgun (WGS) entry which is preliminary data.</text>
</comment>
<feature type="domain" description="BTB" evidence="5">
    <location>
        <begin position="672"/>
        <end position="753"/>
    </location>
</feature>
<dbReference type="PROSITE" id="PS50297">
    <property type="entry name" value="ANK_REP_REGION"/>
    <property type="match status" value="1"/>
</dbReference>
<accession>A0ABP9YIQ6</accession>
<proteinExistence type="predicted"/>
<dbReference type="InterPro" id="IPR011333">
    <property type="entry name" value="SKP1/BTB/POZ_sf"/>
</dbReference>
<keyword evidence="1" id="KW-0677">Repeat</keyword>
<feature type="region of interest" description="Disordered" evidence="4">
    <location>
        <begin position="1104"/>
        <end position="1183"/>
    </location>
</feature>
<dbReference type="PROSITE" id="PS50097">
    <property type="entry name" value="BTB"/>
    <property type="match status" value="2"/>
</dbReference>
<dbReference type="Pfam" id="PF13540">
    <property type="entry name" value="RCC1_2"/>
    <property type="match status" value="1"/>
</dbReference>
<feature type="repeat" description="RCC1" evidence="3">
    <location>
        <begin position="251"/>
        <end position="301"/>
    </location>
</feature>
<feature type="compositionally biased region" description="Basic and acidic residues" evidence="4">
    <location>
        <begin position="1135"/>
        <end position="1150"/>
    </location>
</feature>
<dbReference type="PROSITE" id="PS50012">
    <property type="entry name" value="RCC1_3"/>
    <property type="match status" value="4"/>
</dbReference>
<dbReference type="CDD" id="cd18186">
    <property type="entry name" value="BTB_POZ_ZBTB_KLHL-like"/>
    <property type="match status" value="1"/>
</dbReference>
<dbReference type="SMART" id="SM00248">
    <property type="entry name" value="ANK"/>
    <property type="match status" value="2"/>
</dbReference>
<organism evidence="6 7">
    <name type="scientific">Mucor flavus</name>
    <dbReference type="NCBI Taxonomy" id="439312"/>
    <lineage>
        <taxon>Eukaryota</taxon>
        <taxon>Fungi</taxon>
        <taxon>Fungi incertae sedis</taxon>
        <taxon>Mucoromycota</taxon>
        <taxon>Mucoromycotina</taxon>
        <taxon>Mucoromycetes</taxon>
        <taxon>Mucorales</taxon>
        <taxon>Mucorineae</taxon>
        <taxon>Mucoraceae</taxon>
        <taxon>Mucor</taxon>
    </lineage>
</organism>
<sequence length="1608" mass="180349">MTTIFKAIRDNDIQLLNYYIDVSTGDHHNISKQDIQLIQRQLRHSGSKHYDLNKRSVNGRTALHCAVTWNRVEIARALINCSFVNVNLRDRENGWTALHRALYMGNIEIARMLLTREDIDLSIKDWEGLDAFELFNSTIPDTFPKEQIQLKKPDDEFGSSDLDEQWQTYNIQHTEDEIKVGKGGTDLYTWGYNTNYVLGHADSENRVRPERVNLSLSSQQSSFIMTRPTFVIESIAMSKYHMAILTSEPQQNLLVCGFGRGGRLGTGKELDTQFTLIPVQCSERIASVALGRDHTVAITVSGNVLTFGQNNFGQLGYETENHENPMQLVPRKIQAQSLKKQPIIGAAASRIHSVVYTATDIFTFGYNQGQLGYYQPDTESCQTTPRKVSIMSTKIIQVVANDNATVILNDAHDIILLCNYNQQKIFLPVRRFPNNIQVHRFESNFATKLLCSGTEHLGALTNAGDVFLWTCRSANLRQPEQTQTKKSHSKTIVSAPKRIWTAHKPHLAAIDASIGQNGELIVCTMSGHIFIGRSESNGYKFTQVPSIQRCIKVCANSSGAFAAIRSEYQLNPITDIPASTLSHDIINALPHVKVSNWLKTELQRHDANEKVDMKRILERFSKHNSNHVESEDMVAYETEKSIVRQNYNQMRARSVDDAWKQVDVMAIDDTTLDIVLVVEKRNIYCHSSILRCRSEVFKRLVKCKDRIAGGDIKIKLNKRESDGKIEIHIEQCQLASVLLLLDFIYTDEYSHPMTLNFQLPILFSSQKHTFTTKSIQKDLLSLAKIFHIPNLISTSQENYYRKTTTLNHDLKQLLEKQKGTDIVIRTKDDNDIKCHQVILAQRCPYFANLLQARSVWVQSRREQSEGSIEVNLDHIPKETMDTIIKYIYMDQDESSLFNTIEKDREESMMYFLLNLLCESDALLLTRLKAITESALVRFIKLRSASIIFECADIYLAESLKKSCLQFISVNLPTFLSSSMLDSISTQLIRDLETYVRQSQIQETPTVPRGHFSFTTDDSYLEVEDPEFSTSLYALGRGDGSVSSFLETLVTLRHEKRQQQQQQHPAESQPTKSPVLLDQTPSLPKNEGKMKKGIRVSLDNLENELNTLETQPRRKSTSWAATATSEEPIESSTKPSLREILENETQPHDSGSKSVKSSVPKKISQKERRKLIQKQELTTESSSSKSVWGKVAAVQVQPISETVATELPDQDRKGKKIYVAEEQFDQIGTSSSRYTNTTTEDQIKFNPIETFGPSFQMTPIRRLHLGHSTSNETKKSFQTIQKQQQLEDNWRKNFKPKKNITKIQKEEQAIESIAQYYVQTLDIMSGEWYELNLLYISASSALLASAANAASISKRDLELQENQCNFVDSRFFITPAKVSGDTAATYCSSLGGRLADVTQQNSMDLNAIVSKCLGPDKSVRIQTWDTNSFGTNHLAMTNGFQTSAGAVNVAAETEELYALCQMVDSEGALTAKAEVAAPAEVEAGVSPEAVQAEVVPEAVQAEVVPEAVQAEVVPEAVEAQVVPESVEAEVVPEAVEAQVVPEAVEAQVVPEDVEAEVVPEAVEAEVVPAEESGNTLAAAAVEEKIQIPNMDLTLDNNVAGSLDSNVPAN</sequence>
<name>A0ABP9YIQ6_9FUNG</name>
<feature type="compositionally biased region" description="Polar residues" evidence="4">
    <location>
        <begin position="1174"/>
        <end position="1183"/>
    </location>
</feature>
<evidence type="ECO:0000256" key="2">
    <source>
        <dbReference type="PROSITE-ProRule" id="PRU00023"/>
    </source>
</evidence>
<dbReference type="SMART" id="SM00225">
    <property type="entry name" value="BTB"/>
    <property type="match status" value="2"/>
</dbReference>
<feature type="repeat" description="RCC1" evidence="3">
    <location>
        <begin position="359"/>
        <end position="411"/>
    </location>
</feature>
<dbReference type="Gene3D" id="3.30.710.10">
    <property type="entry name" value="Potassium Channel Kv1.1, Chain A"/>
    <property type="match status" value="2"/>
</dbReference>
<dbReference type="Pfam" id="PF12796">
    <property type="entry name" value="Ank_2"/>
    <property type="match status" value="1"/>
</dbReference>
<feature type="region of interest" description="Disordered" evidence="4">
    <location>
        <begin position="1054"/>
        <end position="1091"/>
    </location>
</feature>
<dbReference type="SUPFAM" id="SSF48403">
    <property type="entry name" value="Ankyrin repeat"/>
    <property type="match status" value="1"/>
</dbReference>
<dbReference type="SUPFAM" id="SSF50985">
    <property type="entry name" value="RCC1/BLIP-II"/>
    <property type="match status" value="1"/>
</dbReference>
<dbReference type="InterPro" id="IPR036770">
    <property type="entry name" value="Ankyrin_rpt-contain_sf"/>
</dbReference>
<feature type="repeat" description="ANK" evidence="2">
    <location>
        <begin position="93"/>
        <end position="114"/>
    </location>
</feature>
<dbReference type="InterPro" id="IPR051625">
    <property type="entry name" value="Signaling_Regulatory_Domain"/>
</dbReference>
<evidence type="ECO:0000259" key="5">
    <source>
        <dbReference type="PROSITE" id="PS50097"/>
    </source>
</evidence>
<dbReference type="Gene3D" id="1.25.40.20">
    <property type="entry name" value="Ankyrin repeat-containing domain"/>
    <property type="match status" value="1"/>
</dbReference>
<feature type="repeat" description="RCC1" evidence="3">
    <location>
        <begin position="302"/>
        <end position="359"/>
    </location>
</feature>
<keyword evidence="7" id="KW-1185">Reference proteome</keyword>
<evidence type="ECO:0000256" key="1">
    <source>
        <dbReference type="ARBA" id="ARBA00022737"/>
    </source>
</evidence>
<feature type="compositionally biased region" description="Polar residues" evidence="4">
    <location>
        <begin position="1116"/>
        <end position="1134"/>
    </location>
</feature>
<evidence type="ECO:0000256" key="4">
    <source>
        <dbReference type="SAM" id="MobiDB-lite"/>
    </source>
</evidence>
<evidence type="ECO:0000313" key="7">
    <source>
        <dbReference type="Proteomes" id="UP001473302"/>
    </source>
</evidence>
<dbReference type="InterPro" id="IPR002110">
    <property type="entry name" value="Ankyrin_rpt"/>
</dbReference>
<dbReference type="Pfam" id="PF00651">
    <property type="entry name" value="BTB"/>
    <property type="match status" value="2"/>
</dbReference>
<dbReference type="InterPro" id="IPR000210">
    <property type="entry name" value="BTB/POZ_dom"/>
</dbReference>
<feature type="compositionally biased region" description="Low complexity" evidence="4">
    <location>
        <begin position="1151"/>
        <end position="1161"/>
    </location>
</feature>
<dbReference type="InterPro" id="IPR000408">
    <property type="entry name" value="Reg_chr_condens"/>
</dbReference>
<evidence type="ECO:0000256" key="3">
    <source>
        <dbReference type="PROSITE-ProRule" id="PRU00235"/>
    </source>
</evidence>
<keyword evidence="2" id="KW-0040">ANK repeat</keyword>